<dbReference type="EMBL" id="HBIV01031585">
    <property type="protein sequence ID" value="CAE0670878.1"/>
    <property type="molecule type" value="Transcribed_RNA"/>
</dbReference>
<name>A0A7S3Z4F2_9EUKA</name>
<feature type="signal peptide" evidence="8">
    <location>
        <begin position="1"/>
        <end position="19"/>
    </location>
</feature>
<keyword evidence="4 7" id="KW-0862">Zinc</keyword>
<evidence type="ECO:0000256" key="7">
    <source>
        <dbReference type="PIRSR" id="PIRSR601765-1"/>
    </source>
</evidence>
<evidence type="ECO:0000256" key="8">
    <source>
        <dbReference type="SAM" id="SignalP"/>
    </source>
</evidence>
<dbReference type="CDD" id="cd00883">
    <property type="entry name" value="beta_CA_cladeA"/>
    <property type="match status" value="1"/>
</dbReference>
<feature type="binding site" evidence="7">
    <location>
        <position position="240"/>
    </location>
    <ligand>
        <name>Zn(2+)</name>
        <dbReference type="ChEBI" id="CHEBI:29105"/>
    </ligand>
</feature>
<dbReference type="PANTHER" id="PTHR11002">
    <property type="entry name" value="CARBONIC ANHYDRASE"/>
    <property type="match status" value="1"/>
</dbReference>
<keyword evidence="3 7" id="KW-0479">Metal-binding</keyword>
<evidence type="ECO:0000256" key="6">
    <source>
        <dbReference type="ARBA" id="ARBA00048348"/>
    </source>
</evidence>
<accession>A0A7S3Z4F2</accession>
<dbReference type="GO" id="GO:0004089">
    <property type="term" value="F:carbonate dehydratase activity"/>
    <property type="evidence" value="ECO:0007669"/>
    <property type="project" value="UniProtKB-EC"/>
</dbReference>
<dbReference type="GO" id="GO:0008270">
    <property type="term" value="F:zinc ion binding"/>
    <property type="evidence" value="ECO:0007669"/>
    <property type="project" value="InterPro"/>
</dbReference>
<dbReference type="Pfam" id="PF00484">
    <property type="entry name" value="Pro_CA"/>
    <property type="match status" value="1"/>
</dbReference>
<dbReference type="EC" id="4.2.1.1" evidence="2"/>
<sequence length="377" mass="40637">MKFVLNIMLLAGAAPLASAGVTMHRSGLTARVPTNFQKRKGVLGSMSSKLSRRPMQVPHADASLTFELIGAGVLGAAAWGIAKSTAKEPASVAPAVPAAPAQLAPAKTSAPAKKPSMAELILEGGMAQKTPKYYAKQYPSKKLDELFAGNKKWSENMMSNKPELMEKLGSMQEPKIMYIGCADSRVPENTISNMDPGEIFVVRNVANQVQLYDNSVMSALQFGVGALGVEDIIVAGHYGCGGVKASMANNDHGAPLEQWISSIRDVYRLHQKDLDSIADPQERTERLIQLNTVEQCLNVLRAGPVQKRRMETMNQPGGPIPRVHACVYDPATGKLTDMDVDIEKYISGYTSIYDLNYKGALEPRQKLQPAPSSAVAA</sequence>
<gene>
    <name evidence="9" type="ORF">LGLO00237_LOCUS22518</name>
</gene>
<feature type="binding site" evidence="7">
    <location>
        <position position="237"/>
    </location>
    <ligand>
        <name>Zn(2+)</name>
        <dbReference type="ChEBI" id="CHEBI:29105"/>
    </ligand>
</feature>
<feature type="chain" id="PRO_5030984511" description="carbonic anhydrase" evidence="8">
    <location>
        <begin position="20"/>
        <end position="377"/>
    </location>
</feature>
<proteinExistence type="inferred from homology"/>
<keyword evidence="8" id="KW-0732">Signal</keyword>
<evidence type="ECO:0000256" key="2">
    <source>
        <dbReference type="ARBA" id="ARBA00012925"/>
    </source>
</evidence>
<protein>
    <recommendedName>
        <fullName evidence="2">carbonic anhydrase</fullName>
        <ecNumber evidence="2">4.2.1.1</ecNumber>
    </recommendedName>
</protein>
<dbReference type="SUPFAM" id="SSF53056">
    <property type="entry name" value="beta-carbonic anhydrase, cab"/>
    <property type="match status" value="1"/>
</dbReference>
<evidence type="ECO:0000256" key="3">
    <source>
        <dbReference type="ARBA" id="ARBA00022723"/>
    </source>
</evidence>
<feature type="binding site" evidence="7">
    <location>
        <position position="181"/>
    </location>
    <ligand>
        <name>Zn(2+)</name>
        <dbReference type="ChEBI" id="CHEBI:29105"/>
    </ligand>
</feature>
<dbReference type="PANTHER" id="PTHR11002:SF76">
    <property type="entry name" value="CARBONIC ANHYDRASE"/>
    <property type="match status" value="1"/>
</dbReference>
<comment type="catalytic activity">
    <reaction evidence="6">
        <text>hydrogencarbonate + H(+) = CO2 + H2O</text>
        <dbReference type="Rhea" id="RHEA:10748"/>
        <dbReference type="ChEBI" id="CHEBI:15377"/>
        <dbReference type="ChEBI" id="CHEBI:15378"/>
        <dbReference type="ChEBI" id="CHEBI:16526"/>
        <dbReference type="ChEBI" id="CHEBI:17544"/>
        <dbReference type="EC" id="4.2.1.1"/>
    </reaction>
</comment>
<evidence type="ECO:0000313" key="9">
    <source>
        <dbReference type="EMBL" id="CAE0670878.1"/>
    </source>
</evidence>
<keyword evidence="5" id="KW-0456">Lyase</keyword>
<dbReference type="InterPro" id="IPR036874">
    <property type="entry name" value="Carbonic_anhydrase_sf"/>
</dbReference>
<organism evidence="9">
    <name type="scientific">Lotharella globosa</name>
    <dbReference type="NCBI Taxonomy" id="91324"/>
    <lineage>
        <taxon>Eukaryota</taxon>
        <taxon>Sar</taxon>
        <taxon>Rhizaria</taxon>
        <taxon>Cercozoa</taxon>
        <taxon>Chlorarachniophyceae</taxon>
        <taxon>Lotharella</taxon>
    </lineage>
</organism>
<dbReference type="AlphaFoldDB" id="A0A7S3Z4F2"/>
<dbReference type="InterPro" id="IPR001765">
    <property type="entry name" value="Carbonic_anhydrase"/>
</dbReference>
<comment type="similarity">
    <text evidence="1">Belongs to the beta-class carbonic anhydrase family.</text>
</comment>
<evidence type="ECO:0000256" key="1">
    <source>
        <dbReference type="ARBA" id="ARBA00006217"/>
    </source>
</evidence>
<comment type="cofactor">
    <cofactor evidence="7">
        <name>Zn(2+)</name>
        <dbReference type="ChEBI" id="CHEBI:29105"/>
    </cofactor>
    <text evidence="7">Binds 1 zinc ion per subunit.</text>
</comment>
<dbReference type="Gene3D" id="3.40.1050.10">
    <property type="entry name" value="Carbonic anhydrase"/>
    <property type="match status" value="1"/>
</dbReference>
<evidence type="ECO:0000256" key="5">
    <source>
        <dbReference type="ARBA" id="ARBA00023239"/>
    </source>
</evidence>
<reference evidence="9" key="1">
    <citation type="submission" date="2021-01" db="EMBL/GenBank/DDBJ databases">
        <authorList>
            <person name="Corre E."/>
            <person name="Pelletier E."/>
            <person name="Niang G."/>
            <person name="Scheremetjew M."/>
            <person name="Finn R."/>
            <person name="Kale V."/>
            <person name="Holt S."/>
            <person name="Cochrane G."/>
            <person name="Meng A."/>
            <person name="Brown T."/>
            <person name="Cohen L."/>
        </authorList>
    </citation>
    <scope>NUCLEOTIDE SEQUENCE</scope>
    <source>
        <strain evidence="9">CCCM811</strain>
    </source>
</reference>
<dbReference type="SMART" id="SM00947">
    <property type="entry name" value="Pro_CA"/>
    <property type="match status" value="1"/>
</dbReference>
<feature type="binding site" evidence="7">
    <location>
        <position position="183"/>
    </location>
    <ligand>
        <name>Zn(2+)</name>
        <dbReference type="ChEBI" id="CHEBI:29105"/>
    </ligand>
</feature>
<evidence type="ECO:0000256" key="4">
    <source>
        <dbReference type="ARBA" id="ARBA00022833"/>
    </source>
</evidence>